<dbReference type="AlphaFoldDB" id="A0AAW1KHT0"/>
<dbReference type="PANTHER" id="PTHR24096:SF149">
    <property type="entry name" value="AMP-BINDING DOMAIN-CONTAINING PROTEIN-RELATED"/>
    <property type="match status" value="1"/>
</dbReference>
<evidence type="ECO:0000256" key="2">
    <source>
        <dbReference type="ARBA" id="ARBA00006432"/>
    </source>
</evidence>
<proteinExistence type="inferred from homology"/>
<keyword evidence="3" id="KW-0436">Ligase</keyword>
<organism evidence="6 7">
    <name type="scientific">Popillia japonica</name>
    <name type="common">Japanese beetle</name>
    <dbReference type="NCBI Taxonomy" id="7064"/>
    <lineage>
        <taxon>Eukaryota</taxon>
        <taxon>Metazoa</taxon>
        <taxon>Ecdysozoa</taxon>
        <taxon>Arthropoda</taxon>
        <taxon>Hexapoda</taxon>
        <taxon>Insecta</taxon>
        <taxon>Pterygota</taxon>
        <taxon>Neoptera</taxon>
        <taxon>Endopterygota</taxon>
        <taxon>Coleoptera</taxon>
        <taxon>Polyphaga</taxon>
        <taxon>Scarabaeiformia</taxon>
        <taxon>Scarabaeidae</taxon>
        <taxon>Rutelinae</taxon>
        <taxon>Popillia</taxon>
    </lineage>
</organism>
<feature type="domain" description="AMP-dependent synthetase/ligase" evidence="5">
    <location>
        <begin position="35"/>
        <end position="395"/>
    </location>
</feature>
<dbReference type="PANTHER" id="PTHR24096">
    <property type="entry name" value="LONG-CHAIN-FATTY-ACID--COA LIGASE"/>
    <property type="match status" value="1"/>
</dbReference>
<comment type="caution">
    <text evidence="6">The sequence shown here is derived from an EMBL/GenBank/DDBJ whole genome shotgun (WGS) entry which is preliminary data.</text>
</comment>
<comment type="subcellular location">
    <subcellularLocation>
        <location evidence="1">Peroxisome</location>
    </subcellularLocation>
</comment>
<accession>A0AAW1KHT0</accession>
<gene>
    <name evidence="6" type="ORF">QE152_g22833</name>
</gene>
<dbReference type="EMBL" id="JASPKY010000222">
    <property type="protein sequence ID" value="KAK9719211.1"/>
    <property type="molecule type" value="Genomic_DNA"/>
</dbReference>
<protein>
    <submittedName>
        <fullName evidence="6">AMP-binding enzyme</fullName>
    </submittedName>
</protein>
<sequence length="420" mass="47149">MGDSGSVENNIIKMPDLDYSPNPNGVGYELFECMKKNKGLLAQIDSQNGQTDTYDELLARCVRTAINLQARNITSNDIICLCSYNQLNSCVPYLAGLFIGAKVCSLDPTLSFSDSKHLLNQVKPKIIFVVSEKKKMYVDLLEDISLDAELVEFSEDGFGKFLNKSPDEDKFVPVKVENIFDTAVIMFSSGTTGLAKGICLNHYTLLCQVNNFISFNCNTTRCLSFASLYWISAVFLLIQSILKGTARILCKSFQPLDVWHSISNFKATFILMAPNQAIALLKRSKPRNVYTDSLSTLYVGGGHFSPEHLSSLRKLLPNVDVVLVYGQTEIAGFGFIFRTTSREDMILMKSKPKSCGKPIPGFWYKIVDVETEKNLGYNQIGELRLKTKFQLNGYYNLDSTEIWDSDGWLKTGDICYYDED</sequence>
<reference evidence="6 7" key="1">
    <citation type="journal article" date="2024" name="BMC Genomics">
        <title>De novo assembly and annotation of Popillia japonica's genome with initial clues to its potential as an invasive pest.</title>
        <authorList>
            <person name="Cucini C."/>
            <person name="Boschi S."/>
            <person name="Funari R."/>
            <person name="Cardaioli E."/>
            <person name="Iannotti N."/>
            <person name="Marturano G."/>
            <person name="Paoli F."/>
            <person name="Bruttini M."/>
            <person name="Carapelli A."/>
            <person name="Frati F."/>
            <person name="Nardi F."/>
        </authorList>
    </citation>
    <scope>NUCLEOTIDE SEQUENCE [LARGE SCALE GENOMIC DNA]</scope>
    <source>
        <strain evidence="6">DMR45628</strain>
    </source>
</reference>
<name>A0AAW1KHT0_POPJA</name>
<comment type="similarity">
    <text evidence="2">Belongs to the ATP-dependent AMP-binding enzyme family.</text>
</comment>
<dbReference type="PROSITE" id="PS00455">
    <property type="entry name" value="AMP_BINDING"/>
    <property type="match status" value="1"/>
</dbReference>
<dbReference type="GO" id="GO:0016405">
    <property type="term" value="F:CoA-ligase activity"/>
    <property type="evidence" value="ECO:0007669"/>
    <property type="project" value="TreeGrafter"/>
</dbReference>
<dbReference type="Gene3D" id="3.40.50.12780">
    <property type="entry name" value="N-terminal domain of ligase-like"/>
    <property type="match status" value="1"/>
</dbReference>
<evidence type="ECO:0000256" key="3">
    <source>
        <dbReference type="ARBA" id="ARBA00022598"/>
    </source>
</evidence>
<evidence type="ECO:0000256" key="1">
    <source>
        <dbReference type="ARBA" id="ARBA00004275"/>
    </source>
</evidence>
<dbReference type="Proteomes" id="UP001458880">
    <property type="component" value="Unassembled WGS sequence"/>
</dbReference>
<dbReference type="InterPro" id="IPR000873">
    <property type="entry name" value="AMP-dep_synth/lig_dom"/>
</dbReference>
<dbReference type="SUPFAM" id="SSF56801">
    <property type="entry name" value="Acetyl-CoA synthetase-like"/>
    <property type="match status" value="1"/>
</dbReference>
<evidence type="ECO:0000313" key="6">
    <source>
        <dbReference type="EMBL" id="KAK9719211.1"/>
    </source>
</evidence>
<dbReference type="Pfam" id="PF00501">
    <property type="entry name" value="AMP-binding"/>
    <property type="match status" value="1"/>
</dbReference>
<dbReference type="InterPro" id="IPR020845">
    <property type="entry name" value="AMP-binding_CS"/>
</dbReference>
<evidence type="ECO:0000259" key="5">
    <source>
        <dbReference type="Pfam" id="PF00501"/>
    </source>
</evidence>
<keyword evidence="4" id="KW-0576">Peroxisome</keyword>
<evidence type="ECO:0000256" key="4">
    <source>
        <dbReference type="ARBA" id="ARBA00023140"/>
    </source>
</evidence>
<dbReference type="GO" id="GO:0005777">
    <property type="term" value="C:peroxisome"/>
    <property type="evidence" value="ECO:0007669"/>
    <property type="project" value="UniProtKB-SubCell"/>
</dbReference>
<keyword evidence="7" id="KW-1185">Reference proteome</keyword>
<dbReference type="InterPro" id="IPR042099">
    <property type="entry name" value="ANL_N_sf"/>
</dbReference>
<evidence type="ECO:0000313" key="7">
    <source>
        <dbReference type="Proteomes" id="UP001458880"/>
    </source>
</evidence>